<feature type="binding site" evidence="17">
    <location>
        <position position="249"/>
    </location>
    <ligand>
        <name>substrate</name>
    </ligand>
</feature>
<feature type="binding site" evidence="15">
    <location>
        <position position="245"/>
    </location>
    <ligand>
        <name>Ca(2+)</name>
        <dbReference type="ChEBI" id="CHEBI:29108"/>
        <label>2</label>
    </ligand>
</feature>
<keyword evidence="9 16" id="KW-1015">Disulfide bond</keyword>
<dbReference type="PANTHER" id="PTHR10357:SF215">
    <property type="entry name" value="ALPHA-AMYLASE 1"/>
    <property type="match status" value="1"/>
</dbReference>
<evidence type="ECO:0000256" key="5">
    <source>
        <dbReference type="ARBA" id="ARBA00022723"/>
    </source>
</evidence>
<name>A0A4R8RPK7_COLTR</name>
<feature type="compositionally biased region" description="Pro residues" evidence="18">
    <location>
        <begin position="497"/>
        <end position="509"/>
    </location>
</feature>
<dbReference type="PANTHER" id="PTHR10357">
    <property type="entry name" value="ALPHA-AMYLASE FAMILY MEMBER"/>
    <property type="match status" value="1"/>
</dbReference>
<dbReference type="InterPro" id="IPR006047">
    <property type="entry name" value="GH13_cat_dom"/>
</dbReference>
<keyword evidence="10" id="KW-0325">Glycoprotein</keyword>
<feature type="signal peptide" evidence="19">
    <location>
        <begin position="1"/>
        <end position="15"/>
    </location>
</feature>
<evidence type="ECO:0000256" key="1">
    <source>
        <dbReference type="ARBA" id="ARBA00000548"/>
    </source>
</evidence>
<keyword evidence="6 19" id="KW-0732">Signal</keyword>
<feature type="disulfide bond" evidence="16">
    <location>
        <begin position="456"/>
        <end position="491"/>
    </location>
</feature>
<evidence type="ECO:0000256" key="9">
    <source>
        <dbReference type="ARBA" id="ARBA00023157"/>
    </source>
</evidence>
<accession>A0A4R8RPK7</accession>
<keyword evidence="8 15" id="KW-0106">Calcium</keyword>
<feature type="binding site" evidence="15">
    <location>
        <position position="190"/>
    </location>
    <ligand>
        <name>Ca(2+)</name>
        <dbReference type="ChEBI" id="CHEBI:29108"/>
        <label>1</label>
    </ligand>
</feature>
<dbReference type="SMART" id="SM00642">
    <property type="entry name" value="Aamy"/>
    <property type="match status" value="1"/>
</dbReference>
<feature type="chain" id="PRO_5020293761" description="alpha-amylase" evidence="19">
    <location>
        <begin position="16"/>
        <end position="579"/>
    </location>
</feature>
<feature type="binding site" evidence="15">
    <location>
        <position position="177"/>
    </location>
    <ligand>
        <name>Ca(2+)</name>
        <dbReference type="ChEBI" id="CHEBI:29108"/>
        <label>1</label>
    </ligand>
</feature>
<feature type="disulfide bond" evidence="16">
    <location>
        <begin position="166"/>
        <end position="179"/>
    </location>
</feature>
<organism evidence="21 22">
    <name type="scientific">Colletotrichum trifolii</name>
    <dbReference type="NCBI Taxonomy" id="5466"/>
    <lineage>
        <taxon>Eukaryota</taxon>
        <taxon>Fungi</taxon>
        <taxon>Dikarya</taxon>
        <taxon>Ascomycota</taxon>
        <taxon>Pezizomycotina</taxon>
        <taxon>Sordariomycetes</taxon>
        <taxon>Hypocreomycetidae</taxon>
        <taxon>Glomerellales</taxon>
        <taxon>Glomerellaceae</taxon>
        <taxon>Colletotrichum</taxon>
        <taxon>Colletotrichum orbiculare species complex</taxon>
    </lineage>
</organism>
<proteinExistence type="inferred from homology"/>
<feature type="active site" description="Proton donor" evidence="13">
    <location>
        <position position="245"/>
    </location>
</feature>
<evidence type="ECO:0000256" key="13">
    <source>
        <dbReference type="PIRSR" id="PIRSR001024-1"/>
    </source>
</evidence>
<evidence type="ECO:0000256" key="3">
    <source>
        <dbReference type="ARBA" id="ARBA00008061"/>
    </source>
</evidence>
<dbReference type="PIRSF" id="PIRSF001024">
    <property type="entry name" value="Alph-amyl_fung"/>
    <property type="match status" value="1"/>
</dbReference>
<dbReference type="EMBL" id="RYZW01000007">
    <property type="protein sequence ID" value="TDZ73155.1"/>
    <property type="molecule type" value="Genomic_DNA"/>
</dbReference>
<comment type="catalytic activity">
    <reaction evidence="1">
        <text>Endohydrolysis of (1-&gt;4)-alpha-D-glucosidic linkages in polysaccharides containing three or more (1-&gt;4)-alpha-linked D-glucose units.</text>
        <dbReference type="EC" id="3.2.1.1"/>
    </reaction>
</comment>
<dbReference type="Gene3D" id="3.20.20.80">
    <property type="entry name" value="Glycosidases"/>
    <property type="match status" value="1"/>
</dbReference>
<dbReference type="EC" id="3.2.1.1" evidence="4"/>
<evidence type="ECO:0000256" key="4">
    <source>
        <dbReference type="ARBA" id="ARBA00012595"/>
    </source>
</evidence>
<keyword evidence="11" id="KW-0119">Carbohydrate metabolism</keyword>
<dbReference type="Pfam" id="PF00128">
    <property type="entry name" value="Alpha-amylase"/>
    <property type="match status" value="1"/>
</dbReference>
<evidence type="ECO:0000313" key="21">
    <source>
        <dbReference type="EMBL" id="TDZ73155.1"/>
    </source>
</evidence>
<comment type="caution">
    <text evidence="21">The sequence shown here is derived from an EMBL/GenBank/DDBJ whole genome shotgun (WGS) entry which is preliminary data.</text>
</comment>
<evidence type="ECO:0000256" key="15">
    <source>
        <dbReference type="PIRSR" id="PIRSR001024-3"/>
    </source>
</evidence>
<feature type="disulfide bond" evidence="16">
    <location>
        <begin position="45"/>
        <end position="53"/>
    </location>
</feature>
<keyword evidence="5 15" id="KW-0479">Metal-binding</keyword>
<dbReference type="SUPFAM" id="SSF51445">
    <property type="entry name" value="(Trans)glycosidases"/>
    <property type="match status" value="1"/>
</dbReference>
<feature type="binding site" evidence="15">
    <location>
        <position position="225"/>
    </location>
    <ligand>
        <name>Ca(2+)</name>
        <dbReference type="ChEBI" id="CHEBI:29108"/>
        <label>1</label>
    </ligand>
</feature>
<feature type="binding site" evidence="15">
    <location>
        <position position="221"/>
    </location>
    <ligand>
        <name>Ca(2+)</name>
        <dbReference type="ChEBI" id="CHEBI:29108"/>
        <label>2</label>
    </ligand>
</feature>
<dbReference type="SUPFAM" id="SSF51011">
    <property type="entry name" value="Glycosyl hydrolase domain"/>
    <property type="match status" value="1"/>
</dbReference>
<sequence>MKLLSLAALATGASALSAAEWRSQTIYQVLTDRFARPDGSTTARCDTFEQKYCGGTWRGIVDKLDYIQELGATAVWISPFVKNIQGTSLDGESYHGYWTQDLWEVNPLFGTAEDLKYLSDAVHARGMYLMADIVTNHMAWRGPGKTVDYSTFRPFNNASAYHLPPCEIDYDSQESVEKCWQGSDDVSLPDLRTEDPRVRQVFNAWIKRVVRRYGFDGMRLDSAKHVEPSFWPAFEASSGIFAIGEVFHGDPAYVVPYQDVMSGLMNYPVYYWVTQAFQSTTGSIWNLADGVKTLASTARDLTLYGSFLENHDQPRFLHHTSDKALLRNAITFTMLMDGIPIIYQGLEQGYTGGEIPLSREALWFSGYNTQSELYLFIKKLVGLRSTMASLDGGYLFAKALPVHTTDHTIAMRKGFDGSQVVSVYANVGSNGTYSVALSQDKTGFRPCKLILEITKCRPYVTDASGVLRAESRGGEPLVFVPAERVMGTGICAGGIGKPPPPLPPPPPPRRGGSDGSAPPRATATIAFESTDYNLDSIGNYNNMTSSCVASGHANVSTTAVSPPVNRRRRIGSVRLVPQP</sequence>
<evidence type="ECO:0000256" key="8">
    <source>
        <dbReference type="ARBA" id="ARBA00022837"/>
    </source>
</evidence>
<feature type="binding site" evidence="15">
    <location>
        <position position="136"/>
    </location>
    <ligand>
        <name>Ca(2+)</name>
        <dbReference type="ChEBI" id="CHEBI:29108"/>
        <label>1</label>
    </ligand>
</feature>
<feature type="binding site" evidence="17">
    <location>
        <position position="137"/>
    </location>
    <ligand>
        <name>substrate</name>
    </ligand>
</feature>
<keyword evidence="22" id="KW-1185">Reference proteome</keyword>
<evidence type="ECO:0000256" key="18">
    <source>
        <dbReference type="SAM" id="MobiDB-lite"/>
    </source>
</evidence>
<keyword evidence="7" id="KW-0378">Hydrolase</keyword>
<dbReference type="Proteomes" id="UP000295703">
    <property type="component" value="Unassembled WGS sequence"/>
</dbReference>
<reference evidence="21 22" key="1">
    <citation type="submission" date="2018-12" db="EMBL/GenBank/DDBJ databases">
        <title>Genome sequence and assembly of Colletotrichum trifolii.</title>
        <authorList>
            <person name="Gan P."/>
            <person name="Shirasu K."/>
        </authorList>
    </citation>
    <scope>NUCLEOTIDE SEQUENCE [LARGE SCALE GENOMIC DNA]</scope>
    <source>
        <strain evidence="21 22">543-2</strain>
    </source>
</reference>
<dbReference type="InterPro" id="IPR013780">
    <property type="entry name" value="Glyco_hydro_b"/>
</dbReference>
<dbReference type="STRING" id="5466.A0A4R8RPK7"/>
<dbReference type="CDD" id="cd11319">
    <property type="entry name" value="AmyAc_euk_AmyA"/>
    <property type="match status" value="1"/>
</dbReference>
<gene>
    <name evidence="21" type="primary">SWA2</name>
    <name evidence="21" type="ORF">CTRI78_v001298</name>
</gene>
<feature type="active site" description="Nucleophile" evidence="13">
    <location>
        <position position="221"/>
    </location>
</feature>
<feature type="binding site" evidence="17">
    <location>
        <position position="219"/>
    </location>
    <ligand>
        <name>substrate</name>
    </ligand>
</feature>
<feature type="binding site" evidence="17">
    <location>
        <position position="359"/>
    </location>
    <ligand>
        <name>substrate</name>
    </ligand>
</feature>
<comment type="cofactor">
    <cofactor evidence="2">
        <name>Ca(2+)</name>
        <dbReference type="ChEBI" id="CHEBI:29108"/>
    </cofactor>
</comment>
<evidence type="ECO:0000256" key="14">
    <source>
        <dbReference type="PIRSR" id="PIRSR001024-2"/>
    </source>
</evidence>
<evidence type="ECO:0000256" key="19">
    <source>
        <dbReference type="SAM" id="SignalP"/>
    </source>
</evidence>
<feature type="region of interest" description="Disordered" evidence="18">
    <location>
        <begin position="491"/>
        <end position="520"/>
    </location>
</feature>
<dbReference type="Pfam" id="PF09260">
    <property type="entry name" value="A_amylase_dom_C"/>
    <property type="match status" value="1"/>
</dbReference>
<dbReference type="InterPro" id="IPR013777">
    <property type="entry name" value="A-amylase-like"/>
</dbReference>
<evidence type="ECO:0000256" key="12">
    <source>
        <dbReference type="ARBA" id="ARBA00023295"/>
    </source>
</evidence>
<dbReference type="InterPro" id="IPR017853">
    <property type="entry name" value="GH"/>
</dbReference>
<feature type="binding site" evidence="17">
    <location>
        <position position="312"/>
    </location>
    <ligand>
        <name>substrate</name>
    </ligand>
</feature>
<feature type="binding site" evidence="17">
    <location>
        <position position="98"/>
    </location>
    <ligand>
        <name>substrate</name>
    </ligand>
</feature>
<comment type="similarity">
    <text evidence="3">Belongs to the glycosyl hydrolase 13 family.</text>
</comment>
<evidence type="ECO:0000259" key="20">
    <source>
        <dbReference type="SMART" id="SM00642"/>
    </source>
</evidence>
<evidence type="ECO:0000256" key="11">
    <source>
        <dbReference type="ARBA" id="ARBA00023277"/>
    </source>
</evidence>
<evidence type="ECO:0000256" key="10">
    <source>
        <dbReference type="ARBA" id="ARBA00023180"/>
    </source>
</evidence>
<protein>
    <recommendedName>
        <fullName evidence="4">alpha-amylase</fullName>
        <ecNumber evidence="4">3.2.1.1</ecNumber>
    </recommendedName>
</protein>
<dbReference type="Gene3D" id="2.60.40.1180">
    <property type="entry name" value="Golgi alpha-mannosidase II"/>
    <property type="match status" value="1"/>
</dbReference>
<dbReference type="AlphaFoldDB" id="A0A4R8RPK7"/>
<feature type="site" description="Transition state stabilizer" evidence="14">
    <location>
        <position position="312"/>
    </location>
</feature>
<evidence type="ECO:0000256" key="7">
    <source>
        <dbReference type="ARBA" id="ARBA00022801"/>
    </source>
</evidence>
<keyword evidence="12" id="KW-0326">Glycosidase</keyword>
<feature type="domain" description="Glycosyl hydrolase family 13 catalytic" evidence="20">
    <location>
        <begin position="28"/>
        <end position="384"/>
    </location>
</feature>
<dbReference type="FunFam" id="3.20.20.80:FF:000120">
    <property type="entry name" value="Alpha-amylase A"/>
    <property type="match status" value="1"/>
</dbReference>
<evidence type="ECO:0000256" key="17">
    <source>
        <dbReference type="PIRSR" id="PIRSR001024-5"/>
    </source>
</evidence>
<evidence type="ECO:0000313" key="22">
    <source>
        <dbReference type="Proteomes" id="UP000295703"/>
    </source>
</evidence>
<evidence type="ECO:0000256" key="2">
    <source>
        <dbReference type="ARBA" id="ARBA00001913"/>
    </source>
</evidence>
<dbReference type="GO" id="GO:0016052">
    <property type="term" value="P:carbohydrate catabolic process"/>
    <property type="evidence" value="ECO:0007669"/>
    <property type="project" value="InterPro"/>
</dbReference>
<evidence type="ECO:0000256" key="16">
    <source>
        <dbReference type="PIRSR" id="PIRSR001024-4"/>
    </source>
</evidence>
<dbReference type="InterPro" id="IPR015340">
    <property type="entry name" value="A_amylase_C_dom"/>
</dbReference>
<dbReference type="GO" id="GO:0005509">
    <property type="term" value="F:calcium ion binding"/>
    <property type="evidence" value="ECO:0007669"/>
    <property type="project" value="InterPro"/>
</dbReference>
<feature type="binding site" evidence="17">
    <location>
        <position position="50"/>
    </location>
    <ligand>
        <name>substrate</name>
    </ligand>
</feature>
<evidence type="ECO:0000256" key="6">
    <source>
        <dbReference type="ARBA" id="ARBA00022729"/>
    </source>
</evidence>
<dbReference type="GO" id="GO:0004556">
    <property type="term" value="F:alpha-amylase activity"/>
    <property type="evidence" value="ECO:0007669"/>
    <property type="project" value="UniProtKB-EC"/>
</dbReference>